<dbReference type="SUPFAM" id="SSF56214">
    <property type="entry name" value="4'-phosphopantetheinyl transferase"/>
    <property type="match status" value="1"/>
</dbReference>
<name>A0ABY8WHE7_9ACTN</name>
<dbReference type="RefSeq" id="WP_284916447.1">
    <property type="nucleotide sequence ID" value="NZ_CP126980.1"/>
</dbReference>
<reference evidence="4 5" key="1">
    <citation type="submission" date="2023-06" db="EMBL/GenBank/DDBJ databases">
        <authorList>
            <person name="Yushchuk O."/>
            <person name="Binda E."/>
            <person name="Ruckert-Reed C."/>
            <person name="Fedorenko V."/>
            <person name="Kalinowski J."/>
            <person name="Marinelli F."/>
        </authorList>
    </citation>
    <scope>NUCLEOTIDE SEQUENCE [LARGE SCALE GENOMIC DNA]</scope>
    <source>
        <strain evidence="4 5">NRRL 3884</strain>
    </source>
</reference>
<keyword evidence="5" id="KW-1185">Reference proteome</keyword>
<protein>
    <submittedName>
        <fullName evidence="4">4'-phosphopantetheinyl transferase superfamily protein</fullName>
    </submittedName>
</protein>
<dbReference type="InterPro" id="IPR003542">
    <property type="entry name" value="Enbac_synth_compD-like"/>
</dbReference>
<accession>A0ABY8WHE7</accession>
<dbReference type="PANTHER" id="PTHR38096:SF1">
    <property type="entry name" value="ENTEROBACTIN SYNTHASE COMPONENT D"/>
    <property type="match status" value="1"/>
</dbReference>
<gene>
    <name evidence="4" type="ORF">ACTOB_007233</name>
</gene>
<organism evidence="4 5">
    <name type="scientific">Actinoplanes oblitus</name>
    <dbReference type="NCBI Taxonomy" id="3040509"/>
    <lineage>
        <taxon>Bacteria</taxon>
        <taxon>Bacillati</taxon>
        <taxon>Actinomycetota</taxon>
        <taxon>Actinomycetes</taxon>
        <taxon>Micromonosporales</taxon>
        <taxon>Micromonosporaceae</taxon>
        <taxon>Actinoplanes</taxon>
    </lineage>
</organism>
<dbReference type="GO" id="GO:0016740">
    <property type="term" value="F:transferase activity"/>
    <property type="evidence" value="ECO:0007669"/>
    <property type="project" value="UniProtKB-KW"/>
</dbReference>
<feature type="domain" description="4'-phosphopantetheinyl transferase" evidence="2">
    <location>
        <begin position="101"/>
        <end position="183"/>
    </location>
</feature>
<proteinExistence type="predicted"/>
<dbReference type="Pfam" id="PF01648">
    <property type="entry name" value="ACPS"/>
    <property type="match status" value="1"/>
</dbReference>
<dbReference type="InterPro" id="IPR037143">
    <property type="entry name" value="4-PPantetheinyl_Trfase_dom_sf"/>
</dbReference>
<dbReference type="InterPro" id="IPR041354">
    <property type="entry name" value="4PPT_N"/>
</dbReference>
<evidence type="ECO:0000313" key="5">
    <source>
        <dbReference type="Proteomes" id="UP001240150"/>
    </source>
</evidence>
<evidence type="ECO:0000256" key="1">
    <source>
        <dbReference type="ARBA" id="ARBA00022679"/>
    </source>
</evidence>
<dbReference type="PRINTS" id="PR01399">
    <property type="entry name" value="ENTSNTHTASED"/>
</dbReference>
<dbReference type="EMBL" id="CP126980">
    <property type="protein sequence ID" value="WIM95160.1"/>
    <property type="molecule type" value="Genomic_DNA"/>
</dbReference>
<evidence type="ECO:0000313" key="4">
    <source>
        <dbReference type="EMBL" id="WIM95160.1"/>
    </source>
</evidence>
<feature type="domain" description="4'-phosphopantetheinyl transferase N-terminal" evidence="3">
    <location>
        <begin position="28"/>
        <end position="93"/>
    </location>
</feature>
<sequence length="217" mass="23471">MLDQLLPHPVRFAVAYTDDPDEACYPGEEELVATAAPGRRREILTARRCAREALAALGHAPTAILRGPRREPIWPAGVAGSITHCTGFRAAAVTHVADVASVGIDAEPHAPLPPRVLGAVTTAADRDLLARLAVTHPGTCWDRLLFSAKESIYKAWYPLTGRWLGFEDATLDIDPSTGEFTGRILLADTTIDRLTGRYLIARDLVVTAVCRPSATER</sequence>
<dbReference type="PANTHER" id="PTHR38096">
    <property type="entry name" value="ENTEROBACTIN SYNTHASE COMPONENT D"/>
    <property type="match status" value="1"/>
</dbReference>
<dbReference type="Pfam" id="PF17837">
    <property type="entry name" value="4PPT_N"/>
    <property type="match status" value="1"/>
</dbReference>
<evidence type="ECO:0000259" key="2">
    <source>
        <dbReference type="Pfam" id="PF01648"/>
    </source>
</evidence>
<keyword evidence="1 4" id="KW-0808">Transferase</keyword>
<dbReference type="Proteomes" id="UP001240150">
    <property type="component" value="Chromosome"/>
</dbReference>
<dbReference type="InterPro" id="IPR008278">
    <property type="entry name" value="4-PPantetheinyl_Trfase_dom"/>
</dbReference>
<evidence type="ECO:0000259" key="3">
    <source>
        <dbReference type="Pfam" id="PF17837"/>
    </source>
</evidence>